<keyword evidence="13" id="KW-1185">Reference proteome</keyword>
<feature type="transmembrane region" description="Helical" evidence="10">
    <location>
        <begin position="30"/>
        <end position="52"/>
    </location>
</feature>
<comment type="similarity">
    <text evidence="10">Belongs to the insect chemoreceptor superfamily. Heteromeric odorant receptor channel (TC 1.A.69) family.</text>
</comment>
<feature type="compositionally biased region" description="Basic and acidic residues" evidence="11">
    <location>
        <begin position="355"/>
        <end position="369"/>
    </location>
</feature>
<evidence type="ECO:0000256" key="4">
    <source>
        <dbReference type="ARBA" id="ARBA00022692"/>
    </source>
</evidence>
<organism evidence="12 13">
    <name type="scientific">Laodelphax striatellus</name>
    <name type="common">Small brown planthopper</name>
    <name type="synonym">Delphax striatella</name>
    <dbReference type="NCBI Taxonomy" id="195883"/>
    <lineage>
        <taxon>Eukaryota</taxon>
        <taxon>Metazoa</taxon>
        <taxon>Ecdysozoa</taxon>
        <taxon>Arthropoda</taxon>
        <taxon>Hexapoda</taxon>
        <taxon>Insecta</taxon>
        <taxon>Pterygota</taxon>
        <taxon>Neoptera</taxon>
        <taxon>Paraneoptera</taxon>
        <taxon>Hemiptera</taxon>
        <taxon>Auchenorrhyncha</taxon>
        <taxon>Fulgoroidea</taxon>
        <taxon>Delphacidae</taxon>
        <taxon>Criomorphinae</taxon>
        <taxon>Laodelphax</taxon>
    </lineage>
</organism>
<dbReference type="AlphaFoldDB" id="A0A482WES1"/>
<comment type="subcellular location">
    <subcellularLocation>
        <location evidence="1 10">Cell membrane</location>
        <topology evidence="1 10">Multi-pass membrane protein</topology>
    </subcellularLocation>
</comment>
<evidence type="ECO:0000256" key="11">
    <source>
        <dbReference type="SAM" id="MobiDB-lite"/>
    </source>
</evidence>
<comment type="caution">
    <text evidence="12">The sequence shown here is derived from an EMBL/GenBank/DDBJ whole genome shotgun (WGS) entry which is preliminary data.</text>
</comment>
<evidence type="ECO:0000313" key="13">
    <source>
        <dbReference type="Proteomes" id="UP000291343"/>
    </source>
</evidence>
<reference evidence="12 13" key="1">
    <citation type="journal article" date="2017" name="Gigascience">
        <title>Genome sequence of the small brown planthopper, Laodelphax striatellus.</title>
        <authorList>
            <person name="Zhu J."/>
            <person name="Jiang F."/>
            <person name="Wang X."/>
            <person name="Yang P."/>
            <person name="Bao Y."/>
            <person name="Zhao W."/>
            <person name="Wang W."/>
            <person name="Lu H."/>
            <person name="Wang Q."/>
            <person name="Cui N."/>
            <person name="Li J."/>
            <person name="Chen X."/>
            <person name="Luo L."/>
            <person name="Yu J."/>
            <person name="Kang L."/>
            <person name="Cui F."/>
        </authorList>
    </citation>
    <scope>NUCLEOTIDE SEQUENCE [LARGE SCALE GENOMIC DNA]</scope>
    <source>
        <strain evidence="12">Lst14</strain>
    </source>
</reference>
<dbReference type="EMBL" id="QKKF02037604">
    <property type="protein sequence ID" value="RZF32039.1"/>
    <property type="molecule type" value="Genomic_DNA"/>
</dbReference>
<keyword evidence="4 10" id="KW-0812">Transmembrane</keyword>
<proteinExistence type="inferred from homology"/>
<protein>
    <recommendedName>
        <fullName evidence="10">Odorant receptor</fullName>
    </recommendedName>
</protein>
<dbReference type="InParanoid" id="A0A482WES1"/>
<evidence type="ECO:0000256" key="3">
    <source>
        <dbReference type="ARBA" id="ARBA00022606"/>
    </source>
</evidence>
<feature type="compositionally biased region" description="Acidic residues" evidence="11">
    <location>
        <begin position="297"/>
        <end position="321"/>
    </location>
</feature>
<evidence type="ECO:0000256" key="5">
    <source>
        <dbReference type="ARBA" id="ARBA00022725"/>
    </source>
</evidence>
<keyword evidence="8 10" id="KW-0675">Receptor</keyword>
<feature type="transmembrane region" description="Helical" evidence="10">
    <location>
        <begin position="64"/>
        <end position="84"/>
    </location>
</feature>
<dbReference type="PANTHER" id="PTHR21137:SF35">
    <property type="entry name" value="ODORANT RECEPTOR 19A-RELATED"/>
    <property type="match status" value="1"/>
</dbReference>
<dbReference type="STRING" id="195883.A0A482WES1"/>
<evidence type="ECO:0000256" key="1">
    <source>
        <dbReference type="ARBA" id="ARBA00004651"/>
    </source>
</evidence>
<evidence type="ECO:0000256" key="6">
    <source>
        <dbReference type="ARBA" id="ARBA00022989"/>
    </source>
</evidence>
<evidence type="ECO:0000256" key="8">
    <source>
        <dbReference type="ARBA" id="ARBA00023170"/>
    </source>
</evidence>
<evidence type="ECO:0000256" key="2">
    <source>
        <dbReference type="ARBA" id="ARBA00022475"/>
    </source>
</evidence>
<dbReference type="PANTHER" id="PTHR21137">
    <property type="entry name" value="ODORANT RECEPTOR"/>
    <property type="match status" value="1"/>
</dbReference>
<keyword evidence="9 10" id="KW-0807">Transducer</keyword>
<evidence type="ECO:0000256" key="7">
    <source>
        <dbReference type="ARBA" id="ARBA00023136"/>
    </source>
</evidence>
<feature type="transmembrane region" description="Helical" evidence="10">
    <location>
        <begin position="180"/>
        <end position="213"/>
    </location>
</feature>
<keyword evidence="5 10" id="KW-0552">Olfaction</keyword>
<dbReference type="InterPro" id="IPR004117">
    <property type="entry name" value="7tm6_olfct_rcpt"/>
</dbReference>
<evidence type="ECO:0000313" key="12">
    <source>
        <dbReference type="EMBL" id="RZF32039.1"/>
    </source>
</evidence>
<keyword evidence="3 10" id="KW-0716">Sensory transduction</keyword>
<gene>
    <name evidence="12" type="ORF">LSTR_LSTR005943</name>
</gene>
<evidence type="ECO:0000256" key="10">
    <source>
        <dbReference type="RuleBase" id="RU351113"/>
    </source>
</evidence>
<sequence length="387" mass="45921">MRGIQKSGVKFVIATGLVITPYQPWITLNIILISFSFISMTFFLYVGAISLYYARSNLMTFVEIAHAFSIVASVYIVLFIHFAIKLPMTHEVYQMVDHGIFTYKTRYGEGDDKKLRDKMKFYQNLFQNVFYVAIIAILCVLGVLTPFLIKFFGNKDGEQIAEINYDLPIPLWLPFKTDTLLGYSVAYAFVFCEVAMICIYLSSALPFIVFVIFEIHTQYSILKRSILNLEHRALERYNLSGKMSEQRLENLREDRVYANCVQECLKENILHHLEILRTKAEELARCSAWKWVKKEEEEEEEEKEEMEQEEKEEEELVEVDEVGVRKEEEDEEMEDEMEQEEEKEVVEEEKEEEKEEKMEQEEKKEEEKRKKEKKKKKKKEKKKKKKQ</sequence>
<dbReference type="GO" id="GO:0007165">
    <property type="term" value="P:signal transduction"/>
    <property type="evidence" value="ECO:0007669"/>
    <property type="project" value="UniProtKB-KW"/>
</dbReference>
<dbReference type="Proteomes" id="UP000291343">
    <property type="component" value="Unassembled WGS sequence"/>
</dbReference>
<comment type="caution">
    <text evidence="10">Lacks conserved residue(s) required for the propagation of feature annotation.</text>
</comment>
<dbReference type="GO" id="GO:0005549">
    <property type="term" value="F:odorant binding"/>
    <property type="evidence" value="ECO:0007669"/>
    <property type="project" value="InterPro"/>
</dbReference>
<keyword evidence="2" id="KW-1003">Cell membrane</keyword>
<dbReference type="GO" id="GO:0005886">
    <property type="term" value="C:plasma membrane"/>
    <property type="evidence" value="ECO:0007669"/>
    <property type="project" value="UniProtKB-SubCell"/>
</dbReference>
<feature type="compositionally biased region" description="Basic residues" evidence="11">
    <location>
        <begin position="370"/>
        <end position="387"/>
    </location>
</feature>
<feature type="region of interest" description="Disordered" evidence="11">
    <location>
        <begin position="297"/>
        <end position="387"/>
    </location>
</feature>
<feature type="compositionally biased region" description="Acidic residues" evidence="11">
    <location>
        <begin position="328"/>
        <end position="354"/>
    </location>
</feature>
<dbReference type="GO" id="GO:0004984">
    <property type="term" value="F:olfactory receptor activity"/>
    <property type="evidence" value="ECO:0007669"/>
    <property type="project" value="InterPro"/>
</dbReference>
<dbReference type="OrthoDB" id="6618364at2759"/>
<dbReference type="FunCoup" id="A0A482WES1">
    <property type="interactions" value="91"/>
</dbReference>
<keyword evidence="7 10" id="KW-0472">Membrane</keyword>
<feature type="transmembrane region" description="Helical" evidence="10">
    <location>
        <begin position="128"/>
        <end position="149"/>
    </location>
</feature>
<keyword evidence="6 10" id="KW-1133">Transmembrane helix</keyword>
<name>A0A482WES1_LAOST</name>
<evidence type="ECO:0000256" key="9">
    <source>
        <dbReference type="ARBA" id="ARBA00023224"/>
    </source>
</evidence>
<accession>A0A482WES1</accession>